<protein>
    <recommendedName>
        <fullName evidence="2">DUF4440 domain-containing protein</fullName>
    </recommendedName>
</protein>
<dbReference type="SUPFAM" id="SSF54427">
    <property type="entry name" value="NTF2-like"/>
    <property type="match status" value="1"/>
</dbReference>
<evidence type="ECO:0000256" key="1">
    <source>
        <dbReference type="SAM" id="SignalP"/>
    </source>
</evidence>
<feature type="domain" description="DUF4440" evidence="2">
    <location>
        <begin position="38"/>
        <end position="145"/>
    </location>
</feature>
<proteinExistence type="predicted"/>
<reference evidence="3" key="1">
    <citation type="submission" date="2020-02" db="EMBL/GenBank/DDBJ databases">
        <authorList>
            <person name="Meier V. D."/>
        </authorList>
    </citation>
    <scope>NUCLEOTIDE SEQUENCE</scope>
    <source>
        <strain evidence="3">AVDCRST_MAG04</strain>
    </source>
</reference>
<dbReference type="AlphaFoldDB" id="A0A6J4I8H8"/>
<dbReference type="Pfam" id="PF14534">
    <property type="entry name" value="DUF4440"/>
    <property type="match status" value="1"/>
</dbReference>
<keyword evidence="1" id="KW-0732">Signal</keyword>
<evidence type="ECO:0000313" key="3">
    <source>
        <dbReference type="EMBL" id="CAA9243283.1"/>
    </source>
</evidence>
<dbReference type="Gene3D" id="3.10.450.50">
    <property type="match status" value="1"/>
</dbReference>
<accession>A0A6J4I8H8</accession>
<sequence>MNLQRRRVAQAGAAAALLGVAASASRPAHAQSADQKAVAEAVEALTKAMIDVDRAKLEALSADQLSYGHSAGRIENKKEFVDYLVSRASAFRRIDLSDQTISLVDNEAIVRHLMTGETISPAGQVTPVRIGVLQVWQKQGSDWRLLARQAYRL</sequence>
<name>A0A6J4I8H8_9PROT</name>
<feature type="signal peptide" evidence="1">
    <location>
        <begin position="1"/>
        <end position="30"/>
    </location>
</feature>
<gene>
    <name evidence="3" type="ORF">AVDCRST_MAG04-1730</name>
</gene>
<dbReference type="PROSITE" id="PS51318">
    <property type="entry name" value="TAT"/>
    <property type="match status" value="1"/>
</dbReference>
<dbReference type="InterPro" id="IPR027843">
    <property type="entry name" value="DUF4440"/>
</dbReference>
<organism evidence="3">
    <name type="scientific">uncultured Acetobacteraceae bacterium</name>
    <dbReference type="NCBI Taxonomy" id="169975"/>
    <lineage>
        <taxon>Bacteria</taxon>
        <taxon>Pseudomonadati</taxon>
        <taxon>Pseudomonadota</taxon>
        <taxon>Alphaproteobacteria</taxon>
        <taxon>Acetobacterales</taxon>
        <taxon>Acetobacteraceae</taxon>
        <taxon>environmental samples</taxon>
    </lineage>
</organism>
<dbReference type="InterPro" id="IPR032710">
    <property type="entry name" value="NTF2-like_dom_sf"/>
</dbReference>
<feature type="chain" id="PRO_5026787309" description="DUF4440 domain-containing protein" evidence="1">
    <location>
        <begin position="31"/>
        <end position="153"/>
    </location>
</feature>
<dbReference type="InterPro" id="IPR006311">
    <property type="entry name" value="TAT_signal"/>
</dbReference>
<evidence type="ECO:0000259" key="2">
    <source>
        <dbReference type="Pfam" id="PF14534"/>
    </source>
</evidence>
<dbReference type="EMBL" id="CADCTL010000120">
    <property type="protein sequence ID" value="CAA9243283.1"/>
    <property type="molecule type" value="Genomic_DNA"/>
</dbReference>